<dbReference type="Proteomes" id="UP000060699">
    <property type="component" value="Chromosome"/>
</dbReference>
<evidence type="ECO:0000313" key="3">
    <source>
        <dbReference type="Proteomes" id="UP000060699"/>
    </source>
</evidence>
<dbReference type="KEGG" id="rdp:RD2015_2038"/>
<reference evidence="2 3" key="1">
    <citation type="submission" date="2015-12" db="EMBL/GenBank/DDBJ databases">
        <title>Complete genome of Roseateles depolymerans KCTC 42856.</title>
        <authorList>
            <person name="Kim K.M."/>
        </authorList>
    </citation>
    <scope>NUCLEOTIDE SEQUENCE [LARGE SCALE GENOMIC DNA]</scope>
    <source>
        <strain evidence="2 3">KCTC 42856</strain>
    </source>
</reference>
<feature type="region of interest" description="Disordered" evidence="1">
    <location>
        <begin position="134"/>
        <end position="271"/>
    </location>
</feature>
<organism evidence="2 3">
    <name type="scientific">Roseateles depolymerans</name>
    <dbReference type="NCBI Taxonomy" id="76731"/>
    <lineage>
        <taxon>Bacteria</taxon>
        <taxon>Pseudomonadati</taxon>
        <taxon>Pseudomonadota</taxon>
        <taxon>Betaproteobacteria</taxon>
        <taxon>Burkholderiales</taxon>
        <taxon>Sphaerotilaceae</taxon>
        <taxon>Roseateles</taxon>
    </lineage>
</organism>
<dbReference type="STRING" id="76731.RD2015_2038"/>
<protein>
    <submittedName>
        <fullName evidence="2">Uncharacterized protein</fullName>
    </submittedName>
</protein>
<name>A0A0U3LJC5_9BURK</name>
<dbReference type="EMBL" id="CP013729">
    <property type="protein sequence ID" value="ALV06514.1"/>
    <property type="molecule type" value="Genomic_DNA"/>
</dbReference>
<keyword evidence="3" id="KW-1185">Reference proteome</keyword>
<feature type="compositionally biased region" description="Basic residues" evidence="1">
    <location>
        <begin position="164"/>
        <end position="176"/>
    </location>
</feature>
<sequence length="408" mass="41282">MSFPHPAFAPMVGPSTPFSPHWQPGQPGQGSTAQPWPGAGGPWQHPSMPLQGPGGLSHDDAVTQQVLHRLSANYGHIAAWLPTLESFARVCQSLSPEEQAVVQRHLLPATAAQLQQMEQRRHDPQAMAHVLTYGEGGDPRAEADASGPHARQAKHTPHAPHATHTPHAKHITHAPHAKQGAQVGPGGAAARGPSSSGPGHPSGHQGRAGHPGHPGAVPGAVPGAGPLMAGQAPSAPPWSRPGSPLLGPQTSIQTVTTTPGGATIQTGWSSLPPSPLNMQGPVVAQWSSAAPVVGAPVVAAPGWSPPVVVAPQTVIAPTPFMPSPPIVWDACGGMVPYPPYPMWNPMAAPGWPAVGFGMTSPLAPCWADGALSGLGMGLGAGIGAGIGAGMGAGLGHMLGSFAFGHPFC</sequence>
<dbReference type="AlphaFoldDB" id="A0A0U3LJC5"/>
<feature type="compositionally biased region" description="Polar residues" evidence="1">
    <location>
        <begin position="248"/>
        <end position="271"/>
    </location>
</feature>
<evidence type="ECO:0000313" key="2">
    <source>
        <dbReference type="EMBL" id="ALV06514.1"/>
    </source>
</evidence>
<accession>A0A0U3LJC5</accession>
<feature type="compositionally biased region" description="Low complexity" evidence="1">
    <location>
        <begin position="211"/>
        <end position="230"/>
    </location>
</feature>
<feature type="compositionally biased region" description="Low complexity" evidence="1">
    <location>
        <begin position="190"/>
        <end position="205"/>
    </location>
</feature>
<evidence type="ECO:0000256" key="1">
    <source>
        <dbReference type="SAM" id="MobiDB-lite"/>
    </source>
</evidence>
<feature type="region of interest" description="Disordered" evidence="1">
    <location>
        <begin position="1"/>
        <end position="56"/>
    </location>
</feature>
<gene>
    <name evidence="2" type="ORF">RD2015_2038</name>
</gene>
<proteinExistence type="predicted"/>